<reference evidence="1" key="2">
    <citation type="submission" date="2020-09" db="EMBL/GenBank/DDBJ databases">
        <authorList>
            <person name="Sun Q."/>
            <person name="Zhou Y."/>
        </authorList>
    </citation>
    <scope>NUCLEOTIDE SEQUENCE</scope>
    <source>
        <strain evidence="1">CGMCC 1.12754</strain>
    </source>
</reference>
<reference evidence="1" key="1">
    <citation type="journal article" date="2014" name="Int. J. Syst. Evol. Microbiol.">
        <title>Complete genome sequence of Corynebacterium casei LMG S-19264T (=DSM 44701T), isolated from a smear-ripened cheese.</title>
        <authorList>
            <consortium name="US DOE Joint Genome Institute (JGI-PGF)"/>
            <person name="Walter F."/>
            <person name="Albersmeier A."/>
            <person name="Kalinowski J."/>
            <person name="Ruckert C."/>
        </authorList>
    </citation>
    <scope>NUCLEOTIDE SEQUENCE</scope>
    <source>
        <strain evidence="1">CGMCC 1.12754</strain>
    </source>
</reference>
<dbReference type="EMBL" id="BMFR01000024">
    <property type="protein sequence ID" value="GGG86941.1"/>
    <property type="molecule type" value="Genomic_DNA"/>
</dbReference>
<keyword evidence="2" id="KW-1185">Reference proteome</keyword>
<evidence type="ECO:0000313" key="1">
    <source>
        <dbReference type="EMBL" id="GGG86941.1"/>
    </source>
</evidence>
<sequence length="133" mass="15426">MAENRKTGTFNVTGPDYELTMKKLLNTCKLIANSDTELVWADEKFLVDHHVQPWTEMPFWIPEHFTLEGETEPWKGAGSISIQKALDAGLSFSPLEDTIQNVYQWEKARQNSEWKAGISREKERELLEAWSRK</sequence>
<name>A0A917HQ33_9BACI</name>
<organism evidence="1 2">
    <name type="scientific">Virgibacillus oceani</name>
    <dbReference type="NCBI Taxonomy" id="1479511"/>
    <lineage>
        <taxon>Bacteria</taxon>
        <taxon>Bacillati</taxon>
        <taxon>Bacillota</taxon>
        <taxon>Bacilli</taxon>
        <taxon>Bacillales</taxon>
        <taxon>Bacillaceae</taxon>
        <taxon>Virgibacillus</taxon>
    </lineage>
</organism>
<dbReference type="Proteomes" id="UP000622860">
    <property type="component" value="Unassembled WGS sequence"/>
</dbReference>
<accession>A0A917HQ33</accession>
<proteinExistence type="predicted"/>
<evidence type="ECO:0000313" key="2">
    <source>
        <dbReference type="Proteomes" id="UP000622860"/>
    </source>
</evidence>
<gene>
    <name evidence="1" type="ORF">GCM10011398_35960</name>
</gene>
<comment type="caution">
    <text evidence="1">The sequence shown here is derived from an EMBL/GenBank/DDBJ whole genome shotgun (WGS) entry which is preliminary data.</text>
</comment>
<protein>
    <submittedName>
        <fullName evidence="1">Uncharacterized protein</fullName>
    </submittedName>
</protein>
<dbReference type="AlphaFoldDB" id="A0A917HQ33"/>